<evidence type="ECO:0000259" key="1">
    <source>
        <dbReference type="Pfam" id="PF09822"/>
    </source>
</evidence>
<dbReference type="Gene3D" id="3.40.50.880">
    <property type="match status" value="1"/>
</dbReference>
<evidence type="ECO:0000313" key="3">
    <source>
        <dbReference type="Proteomes" id="UP000428803"/>
    </source>
</evidence>
<dbReference type="KEGG" id="slaa:EUU25_06715"/>
<dbReference type="InterPro" id="IPR029062">
    <property type="entry name" value="Class_I_gatase-like"/>
</dbReference>
<protein>
    <recommendedName>
        <fullName evidence="1">ABC-type uncharacterized transport system domain-containing protein</fullName>
    </recommendedName>
</protein>
<feature type="domain" description="ABC-type uncharacterised transport system" evidence="1">
    <location>
        <begin position="46"/>
        <end position="168"/>
    </location>
</feature>
<name>A0A6I6L7B5_9SPHN</name>
<dbReference type="Pfam" id="PF09822">
    <property type="entry name" value="ABC_transp_aux"/>
    <property type="match status" value="1"/>
</dbReference>
<evidence type="ECO:0000313" key="2">
    <source>
        <dbReference type="EMBL" id="QGY80338.1"/>
    </source>
</evidence>
<reference evidence="3" key="1">
    <citation type="submission" date="2019-01" db="EMBL/GenBank/DDBJ databases">
        <title>Sphingorhabdus lacus sp.nov., isolated from an oligotrophic freshwater lake.</title>
        <authorList>
            <person name="Park M."/>
        </authorList>
    </citation>
    <scope>NUCLEOTIDE SEQUENCE [LARGE SCALE GENOMIC DNA]</scope>
    <source>
        <strain evidence="3">IMCC1753</strain>
    </source>
</reference>
<proteinExistence type="predicted"/>
<dbReference type="InterPro" id="IPR019196">
    <property type="entry name" value="ABC_transp_unknown"/>
</dbReference>
<dbReference type="EMBL" id="CP035733">
    <property type="protein sequence ID" value="QGY80338.1"/>
    <property type="molecule type" value="Genomic_DNA"/>
</dbReference>
<dbReference type="AlphaFoldDB" id="A0A6I6L7B5"/>
<gene>
    <name evidence="2" type="ORF">EUU25_06715</name>
</gene>
<accession>A0A6I6L7B5</accession>
<keyword evidence="3" id="KW-1185">Reference proteome</keyword>
<sequence>MPMRTLNSLFRSGAQKRLLVGLLLVLGVVFFLSAMRYFQSDDVGVKPTIGLMTTLPLQWSEGGIEADLSQDAQPHPAYARLQQQYDVRPVDTFDVLDGQPMDMLILAQPRALSPAELVKLDGWVRAGGRLLVFADPALQWGSLYPIGDKRRPLFTTMLSPLFSHWGMELVLPITGQEAITLLDVNGLTLRTQTAGEWIERAGEDKGSCRILERRILADCKIGNGRALLVADADLLDTVYWEGQGVRMVTGTDEFPNLQWVEKLVFAIRNNKDVSGDFVGQ</sequence>
<dbReference type="Proteomes" id="UP000428803">
    <property type="component" value="Chromosome"/>
</dbReference>
<organism evidence="2 3">
    <name type="scientific">Sphingorhabdus lacus</name>
    <dbReference type="NCBI Taxonomy" id="392610"/>
    <lineage>
        <taxon>Bacteria</taxon>
        <taxon>Pseudomonadati</taxon>
        <taxon>Pseudomonadota</taxon>
        <taxon>Alphaproteobacteria</taxon>
        <taxon>Sphingomonadales</taxon>
        <taxon>Sphingomonadaceae</taxon>
        <taxon>Sphingorhabdus</taxon>
    </lineage>
</organism>